<dbReference type="GO" id="GO:0005874">
    <property type="term" value="C:microtubule"/>
    <property type="evidence" value="ECO:0007669"/>
    <property type="project" value="UniProtKB-KW"/>
</dbReference>
<dbReference type="Proteomes" id="UP000092461">
    <property type="component" value="Unassembled WGS sequence"/>
</dbReference>
<evidence type="ECO:0000256" key="2">
    <source>
        <dbReference type="ARBA" id="ARBA00022840"/>
    </source>
</evidence>
<name>A0A1B0CP96_LUTLO</name>
<dbReference type="AlphaFoldDB" id="A0A1B0CP96"/>
<dbReference type="GO" id="GO:0007018">
    <property type="term" value="P:microtubule-based movement"/>
    <property type="evidence" value="ECO:0007669"/>
    <property type="project" value="InterPro"/>
</dbReference>
<dbReference type="GO" id="GO:0003777">
    <property type="term" value="F:microtubule motor activity"/>
    <property type="evidence" value="ECO:0007669"/>
    <property type="project" value="InterPro"/>
</dbReference>
<evidence type="ECO:0000256" key="4">
    <source>
        <dbReference type="RuleBase" id="RU000394"/>
    </source>
</evidence>
<evidence type="ECO:0000256" key="5">
    <source>
        <dbReference type="SAM" id="MobiDB-lite"/>
    </source>
</evidence>
<feature type="region of interest" description="Disordered" evidence="5">
    <location>
        <begin position="1"/>
        <end position="78"/>
    </location>
</feature>
<comment type="similarity">
    <text evidence="3 4">Belongs to the TRAFAC class myosin-kinesin ATPase superfamily. Kinesin family.</text>
</comment>
<keyword evidence="3 4" id="KW-0505">Motor protein</keyword>
<dbReference type="Gene3D" id="3.40.850.10">
    <property type="entry name" value="Kinesin motor domain"/>
    <property type="match status" value="1"/>
</dbReference>
<feature type="domain" description="Kinesin motor" evidence="6">
    <location>
        <begin position="112"/>
        <end position="428"/>
    </location>
</feature>
<evidence type="ECO:0000313" key="8">
    <source>
        <dbReference type="Proteomes" id="UP000092461"/>
    </source>
</evidence>
<sequence>MSCRNTPRTPKNPPNASTPKSTKPPKRCDVSNGSSTGKPNTTFTNDGRSPRKRVHPVTPSRDTFQTPTAPQKRENPQYYFTPDCFMDVSLNATPKVLKKTPNVKERGAEESNLTVAVRVRPMNPRELIMPAVQSIIEVNGNEVTVLAGKTADNSAGITRGFNYDHTFWSCNSEHENYADQKVIFDKIGAPLVDRAFEGYNVCLFAYGQTSSGKSYSMMGIDTDNSIAIGVNSELGIIPRFCHELFRRIEDMKDTTLAQVEVSYFEIYNEKIHDLLSVTTCHNTKNVLKVREHHIYGPHVPDLSAHPVDSYTALKNWMILGNSQRATATTGMNDKSSRSHSIFTIVLKLCDRGTGTAGQTRRSKISLVDLAGSERMSHTADNGERLKEGISINRSLLALGKVIKTLGNAGENQKHVPYRDSVLTWLLKC</sequence>
<dbReference type="PROSITE" id="PS50067">
    <property type="entry name" value="KINESIN_MOTOR_2"/>
    <property type="match status" value="1"/>
</dbReference>
<feature type="binding site" evidence="3">
    <location>
        <begin position="207"/>
        <end position="214"/>
    </location>
    <ligand>
        <name>ATP</name>
        <dbReference type="ChEBI" id="CHEBI:30616"/>
    </ligand>
</feature>
<dbReference type="PANTHER" id="PTHR47117:SF5">
    <property type="entry name" value="KINESIN-LIKE PROTEIN KIF14"/>
    <property type="match status" value="1"/>
</dbReference>
<evidence type="ECO:0000256" key="3">
    <source>
        <dbReference type="PROSITE-ProRule" id="PRU00283"/>
    </source>
</evidence>
<proteinExistence type="inferred from homology"/>
<keyword evidence="8" id="KW-1185">Reference proteome</keyword>
<dbReference type="GO" id="GO:0005524">
    <property type="term" value="F:ATP binding"/>
    <property type="evidence" value="ECO:0007669"/>
    <property type="project" value="UniProtKB-UniRule"/>
</dbReference>
<dbReference type="PROSITE" id="PS00411">
    <property type="entry name" value="KINESIN_MOTOR_1"/>
    <property type="match status" value="1"/>
</dbReference>
<dbReference type="Pfam" id="PF00225">
    <property type="entry name" value="Kinesin"/>
    <property type="match status" value="1"/>
</dbReference>
<dbReference type="InterPro" id="IPR001752">
    <property type="entry name" value="Kinesin_motor_dom"/>
</dbReference>
<protein>
    <recommendedName>
        <fullName evidence="4">Kinesin-like protein</fullName>
    </recommendedName>
</protein>
<dbReference type="InterPro" id="IPR036961">
    <property type="entry name" value="Kinesin_motor_dom_sf"/>
</dbReference>
<keyword evidence="4" id="KW-0493">Microtubule</keyword>
<dbReference type="PRINTS" id="PR00380">
    <property type="entry name" value="KINESINHEAVY"/>
</dbReference>
<feature type="compositionally biased region" description="Polar residues" evidence="5">
    <location>
        <begin position="31"/>
        <end position="47"/>
    </location>
</feature>
<evidence type="ECO:0000259" key="6">
    <source>
        <dbReference type="PROSITE" id="PS50067"/>
    </source>
</evidence>
<feature type="compositionally biased region" description="Polar residues" evidence="5">
    <location>
        <begin position="60"/>
        <end position="69"/>
    </location>
</feature>
<keyword evidence="2 3" id="KW-0067">ATP-binding</keyword>
<dbReference type="InterPro" id="IPR019821">
    <property type="entry name" value="Kinesin_motor_CS"/>
</dbReference>
<dbReference type="PANTHER" id="PTHR47117">
    <property type="entry name" value="STAR-RELATED LIPID TRANSFER PROTEIN 9"/>
    <property type="match status" value="1"/>
</dbReference>
<dbReference type="SUPFAM" id="SSF52540">
    <property type="entry name" value="P-loop containing nucleoside triphosphate hydrolases"/>
    <property type="match status" value="1"/>
</dbReference>
<evidence type="ECO:0000256" key="1">
    <source>
        <dbReference type="ARBA" id="ARBA00022741"/>
    </source>
</evidence>
<accession>A0A1B0CP96</accession>
<dbReference type="SMART" id="SM00129">
    <property type="entry name" value="KISc"/>
    <property type="match status" value="1"/>
</dbReference>
<reference evidence="7" key="1">
    <citation type="submission" date="2020-05" db="UniProtKB">
        <authorList>
            <consortium name="EnsemblMetazoa"/>
        </authorList>
    </citation>
    <scope>IDENTIFICATION</scope>
    <source>
        <strain evidence="7">Jacobina</strain>
    </source>
</reference>
<organism evidence="7 8">
    <name type="scientific">Lutzomyia longipalpis</name>
    <name type="common">Sand fly</name>
    <dbReference type="NCBI Taxonomy" id="7200"/>
    <lineage>
        <taxon>Eukaryota</taxon>
        <taxon>Metazoa</taxon>
        <taxon>Ecdysozoa</taxon>
        <taxon>Arthropoda</taxon>
        <taxon>Hexapoda</taxon>
        <taxon>Insecta</taxon>
        <taxon>Pterygota</taxon>
        <taxon>Neoptera</taxon>
        <taxon>Endopterygota</taxon>
        <taxon>Diptera</taxon>
        <taxon>Nematocera</taxon>
        <taxon>Psychodoidea</taxon>
        <taxon>Psychodidae</taxon>
        <taxon>Lutzomyia</taxon>
        <taxon>Lutzomyia</taxon>
    </lineage>
</organism>
<dbReference type="EnsemblMetazoa" id="LLOJ006569-RA">
    <property type="protein sequence ID" value="LLOJ006569-PA"/>
    <property type="gene ID" value="LLOJ006569"/>
</dbReference>
<dbReference type="VEuPathDB" id="VectorBase:LLONM1_004986"/>
<keyword evidence="1 3" id="KW-0547">Nucleotide-binding</keyword>
<dbReference type="EMBL" id="AJWK01021573">
    <property type="status" value="NOT_ANNOTATED_CDS"/>
    <property type="molecule type" value="Genomic_DNA"/>
</dbReference>
<dbReference type="VEuPathDB" id="VectorBase:LLOJ006569"/>
<dbReference type="GO" id="GO:0008017">
    <property type="term" value="F:microtubule binding"/>
    <property type="evidence" value="ECO:0007669"/>
    <property type="project" value="InterPro"/>
</dbReference>
<evidence type="ECO:0000313" key="7">
    <source>
        <dbReference type="EnsemblMetazoa" id="LLOJ006569-PA"/>
    </source>
</evidence>
<dbReference type="InterPro" id="IPR027417">
    <property type="entry name" value="P-loop_NTPase"/>
</dbReference>